<dbReference type="PANTHER" id="PTHR38926">
    <property type="entry name" value="F-BOX DOMAIN CONTAINING PROTEIN, EXPRESSED"/>
    <property type="match status" value="1"/>
</dbReference>
<dbReference type="Gramene" id="TuG1812G0700001756.01.T01">
    <property type="protein sequence ID" value="TuG1812G0700001756.01.T01"/>
    <property type="gene ID" value="TuG1812G0700001756.01"/>
</dbReference>
<dbReference type="InterPro" id="IPR036047">
    <property type="entry name" value="F-box-like_dom_sf"/>
</dbReference>
<dbReference type="SUPFAM" id="SSF81383">
    <property type="entry name" value="F-box domain"/>
    <property type="match status" value="1"/>
</dbReference>
<evidence type="ECO:0000256" key="1">
    <source>
        <dbReference type="SAM" id="MobiDB-lite"/>
    </source>
</evidence>
<reference evidence="4" key="1">
    <citation type="journal article" date="2013" name="Nature">
        <title>Draft genome of the wheat A-genome progenitor Triticum urartu.</title>
        <authorList>
            <person name="Ling H.Q."/>
            <person name="Zhao S."/>
            <person name="Liu D."/>
            <person name="Wang J."/>
            <person name="Sun H."/>
            <person name="Zhang C."/>
            <person name="Fan H."/>
            <person name="Li D."/>
            <person name="Dong L."/>
            <person name="Tao Y."/>
            <person name="Gao C."/>
            <person name="Wu H."/>
            <person name="Li Y."/>
            <person name="Cui Y."/>
            <person name="Guo X."/>
            <person name="Zheng S."/>
            <person name="Wang B."/>
            <person name="Yu K."/>
            <person name="Liang Q."/>
            <person name="Yang W."/>
            <person name="Lou X."/>
            <person name="Chen J."/>
            <person name="Feng M."/>
            <person name="Jian J."/>
            <person name="Zhang X."/>
            <person name="Luo G."/>
            <person name="Jiang Y."/>
            <person name="Liu J."/>
            <person name="Wang Z."/>
            <person name="Sha Y."/>
            <person name="Zhang B."/>
            <person name="Wu H."/>
            <person name="Tang D."/>
            <person name="Shen Q."/>
            <person name="Xue P."/>
            <person name="Zou S."/>
            <person name="Wang X."/>
            <person name="Liu X."/>
            <person name="Wang F."/>
            <person name="Yang Y."/>
            <person name="An X."/>
            <person name="Dong Z."/>
            <person name="Zhang K."/>
            <person name="Zhang X."/>
            <person name="Luo M.C."/>
            <person name="Dvorak J."/>
            <person name="Tong Y."/>
            <person name="Wang J."/>
            <person name="Yang H."/>
            <person name="Li Z."/>
            <person name="Wang D."/>
            <person name="Zhang A."/>
            <person name="Wang J."/>
        </authorList>
    </citation>
    <scope>NUCLEOTIDE SEQUENCE</scope>
    <source>
        <strain evidence="4">cv. G1812</strain>
    </source>
</reference>
<evidence type="ECO:0000259" key="2">
    <source>
        <dbReference type="PROSITE" id="PS50181"/>
    </source>
</evidence>
<dbReference type="Proteomes" id="UP000015106">
    <property type="component" value="Chromosome 7"/>
</dbReference>
<feature type="domain" description="F-box" evidence="2">
    <location>
        <begin position="40"/>
        <end position="88"/>
    </location>
</feature>
<accession>A0A8R7V032</accession>
<reference evidence="3" key="3">
    <citation type="submission" date="2022-06" db="UniProtKB">
        <authorList>
            <consortium name="EnsemblPlants"/>
        </authorList>
    </citation>
    <scope>IDENTIFICATION</scope>
</reference>
<feature type="compositionally biased region" description="Acidic residues" evidence="1">
    <location>
        <begin position="102"/>
        <end position="120"/>
    </location>
</feature>
<dbReference type="EnsemblPlants" id="TuG1812G0700001756.01.T01">
    <property type="protein sequence ID" value="TuG1812G0700001756.01.T01"/>
    <property type="gene ID" value="TuG1812G0700001756.01"/>
</dbReference>
<evidence type="ECO:0000313" key="3">
    <source>
        <dbReference type="EnsemblPlants" id="TuG1812G0700001756.01.T01"/>
    </source>
</evidence>
<sequence>MGIRSRRRTRAASTDPPCRRRRHRRRRTVDVHSFPWSVMWRDWAALPRDVLWLILSLLPQADILRGAGCVCVSWRRLAVDEPLLWRHIDLAADKDKGKDSDSDSNSDIDLDSDTDSDTDSNSDPPAGWQATACAAVRRSAGHCESFRGPVDDIFLLYLADRAPLLRSLHVT</sequence>
<protein>
    <recommendedName>
        <fullName evidence="2">F-box domain-containing protein</fullName>
    </recommendedName>
</protein>
<proteinExistence type="predicted"/>
<evidence type="ECO:0000313" key="4">
    <source>
        <dbReference type="Proteomes" id="UP000015106"/>
    </source>
</evidence>
<feature type="region of interest" description="Disordered" evidence="1">
    <location>
        <begin position="1"/>
        <end position="24"/>
    </location>
</feature>
<organism evidence="3 4">
    <name type="scientific">Triticum urartu</name>
    <name type="common">Red wild einkorn</name>
    <name type="synonym">Crithodium urartu</name>
    <dbReference type="NCBI Taxonomy" id="4572"/>
    <lineage>
        <taxon>Eukaryota</taxon>
        <taxon>Viridiplantae</taxon>
        <taxon>Streptophyta</taxon>
        <taxon>Embryophyta</taxon>
        <taxon>Tracheophyta</taxon>
        <taxon>Spermatophyta</taxon>
        <taxon>Magnoliopsida</taxon>
        <taxon>Liliopsida</taxon>
        <taxon>Poales</taxon>
        <taxon>Poaceae</taxon>
        <taxon>BOP clade</taxon>
        <taxon>Pooideae</taxon>
        <taxon>Triticodae</taxon>
        <taxon>Triticeae</taxon>
        <taxon>Triticinae</taxon>
        <taxon>Triticum</taxon>
    </lineage>
</organism>
<dbReference type="AlphaFoldDB" id="A0A8R7V032"/>
<keyword evidence="4" id="KW-1185">Reference proteome</keyword>
<dbReference type="PANTHER" id="PTHR38926:SF69">
    <property type="entry name" value="F-BOX DOMAIN-CONTAINING PROTEIN"/>
    <property type="match status" value="1"/>
</dbReference>
<dbReference type="InterPro" id="IPR001810">
    <property type="entry name" value="F-box_dom"/>
</dbReference>
<reference evidence="3" key="2">
    <citation type="submission" date="2018-03" db="EMBL/GenBank/DDBJ databases">
        <title>The Triticum urartu genome reveals the dynamic nature of wheat genome evolution.</title>
        <authorList>
            <person name="Ling H."/>
            <person name="Ma B."/>
            <person name="Shi X."/>
            <person name="Liu H."/>
            <person name="Dong L."/>
            <person name="Sun H."/>
            <person name="Cao Y."/>
            <person name="Gao Q."/>
            <person name="Zheng S."/>
            <person name="Li Y."/>
            <person name="Yu Y."/>
            <person name="Du H."/>
            <person name="Qi M."/>
            <person name="Li Y."/>
            <person name="Yu H."/>
            <person name="Cui Y."/>
            <person name="Wang N."/>
            <person name="Chen C."/>
            <person name="Wu H."/>
            <person name="Zhao Y."/>
            <person name="Zhang J."/>
            <person name="Li Y."/>
            <person name="Zhou W."/>
            <person name="Zhang B."/>
            <person name="Hu W."/>
            <person name="Eijk M."/>
            <person name="Tang J."/>
            <person name="Witsenboer H."/>
            <person name="Zhao S."/>
            <person name="Li Z."/>
            <person name="Zhang A."/>
            <person name="Wang D."/>
            <person name="Liang C."/>
        </authorList>
    </citation>
    <scope>NUCLEOTIDE SEQUENCE [LARGE SCALE GENOMIC DNA]</scope>
    <source>
        <strain evidence="3">cv. G1812</strain>
    </source>
</reference>
<feature type="region of interest" description="Disordered" evidence="1">
    <location>
        <begin position="94"/>
        <end position="126"/>
    </location>
</feature>
<dbReference type="Gene3D" id="1.20.1280.50">
    <property type="match status" value="1"/>
</dbReference>
<name>A0A8R7V032_TRIUA</name>
<dbReference type="PROSITE" id="PS50181">
    <property type="entry name" value="FBOX"/>
    <property type="match status" value="1"/>
</dbReference>
<feature type="compositionally biased region" description="Basic residues" evidence="1">
    <location>
        <begin position="1"/>
        <end position="10"/>
    </location>
</feature>
<dbReference type="Pfam" id="PF12937">
    <property type="entry name" value="F-box-like"/>
    <property type="match status" value="1"/>
</dbReference>